<name>A0ABD3WNK4_SINWO</name>
<evidence type="ECO:0000256" key="1">
    <source>
        <dbReference type="SAM" id="MobiDB-lite"/>
    </source>
</evidence>
<feature type="compositionally biased region" description="Polar residues" evidence="1">
    <location>
        <begin position="27"/>
        <end position="53"/>
    </location>
</feature>
<sequence>GRPYVYTDCYHMLWIKPSEGNRRFGQSALQKELGTTKTGSRLLSPETDQTPLS</sequence>
<dbReference type="EMBL" id="JBJQND010000006">
    <property type="protein sequence ID" value="KAL3874318.1"/>
    <property type="molecule type" value="Genomic_DNA"/>
</dbReference>
<protein>
    <submittedName>
        <fullName evidence="2">Uncharacterized protein</fullName>
    </submittedName>
</protein>
<reference evidence="2 3" key="1">
    <citation type="submission" date="2024-11" db="EMBL/GenBank/DDBJ databases">
        <title>Chromosome-level genome assembly of the freshwater bivalve Anodonta woodiana.</title>
        <authorList>
            <person name="Chen X."/>
        </authorList>
    </citation>
    <scope>NUCLEOTIDE SEQUENCE [LARGE SCALE GENOMIC DNA]</scope>
    <source>
        <strain evidence="2">MN2024</strain>
        <tissue evidence="2">Gills</tissue>
    </source>
</reference>
<feature type="non-terminal residue" evidence="2">
    <location>
        <position position="1"/>
    </location>
</feature>
<accession>A0ABD3WNK4</accession>
<dbReference type="AlphaFoldDB" id="A0ABD3WNK4"/>
<evidence type="ECO:0000313" key="3">
    <source>
        <dbReference type="Proteomes" id="UP001634394"/>
    </source>
</evidence>
<feature type="region of interest" description="Disordered" evidence="1">
    <location>
        <begin position="25"/>
        <end position="53"/>
    </location>
</feature>
<dbReference type="Proteomes" id="UP001634394">
    <property type="component" value="Unassembled WGS sequence"/>
</dbReference>
<gene>
    <name evidence="2" type="ORF">ACJMK2_037349</name>
</gene>
<keyword evidence="3" id="KW-1185">Reference proteome</keyword>
<organism evidence="2 3">
    <name type="scientific">Sinanodonta woodiana</name>
    <name type="common">Chinese pond mussel</name>
    <name type="synonym">Anodonta woodiana</name>
    <dbReference type="NCBI Taxonomy" id="1069815"/>
    <lineage>
        <taxon>Eukaryota</taxon>
        <taxon>Metazoa</taxon>
        <taxon>Spiralia</taxon>
        <taxon>Lophotrochozoa</taxon>
        <taxon>Mollusca</taxon>
        <taxon>Bivalvia</taxon>
        <taxon>Autobranchia</taxon>
        <taxon>Heteroconchia</taxon>
        <taxon>Palaeoheterodonta</taxon>
        <taxon>Unionida</taxon>
        <taxon>Unionoidea</taxon>
        <taxon>Unionidae</taxon>
        <taxon>Unioninae</taxon>
        <taxon>Sinanodonta</taxon>
    </lineage>
</organism>
<comment type="caution">
    <text evidence="2">The sequence shown here is derived from an EMBL/GenBank/DDBJ whole genome shotgun (WGS) entry which is preliminary data.</text>
</comment>
<evidence type="ECO:0000313" key="2">
    <source>
        <dbReference type="EMBL" id="KAL3874318.1"/>
    </source>
</evidence>
<proteinExistence type="predicted"/>